<comment type="catalytic activity">
    <reaction evidence="11">
        <text>UTP + NH4(+) + ATP = CTP + ADP + phosphate + 2 H(+)</text>
        <dbReference type="Rhea" id="RHEA:16597"/>
        <dbReference type="ChEBI" id="CHEBI:15378"/>
        <dbReference type="ChEBI" id="CHEBI:28938"/>
        <dbReference type="ChEBI" id="CHEBI:30616"/>
        <dbReference type="ChEBI" id="CHEBI:37563"/>
        <dbReference type="ChEBI" id="CHEBI:43474"/>
        <dbReference type="ChEBI" id="CHEBI:46398"/>
        <dbReference type="ChEBI" id="CHEBI:456216"/>
    </reaction>
</comment>
<protein>
    <recommendedName>
        <fullName evidence="11">CTP synthase</fullName>
        <ecNumber evidence="11">6.3.4.2</ecNumber>
    </recommendedName>
    <alternativeName>
        <fullName evidence="11">Cytidine 5'-triphosphate synthase</fullName>
    </alternativeName>
    <alternativeName>
        <fullName evidence="11">Cytidine triphosphate synthetase</fullName>
        <shortName evidence="11">CTP synthetase</shortName>
        <shortName evidence="11">CTPS</shortName>
    </alternativeName>
    <alternativeName>
        <fullName evidence="11">UTP--ammonia ligase</fullName>
    </alternativeName>
</protein>
<dbReference type="EMBL" id="CP047593">
    <property type="protein sequence ID" value="QHI69663.1"/>
    <property type="molecule type" value="Genomic_DNA"/>
</dbReference>
<feature type="binding site" evidence="11">
    <location>
        <position position="465"/>
    </location>
    <ligand>
        <name>L-glutamine</name>
        <dbReference type="ChEBI" id="CHEBI:58359"/>
    </ligand>
</feature>
<evidence type="ECO:0000256" key="5">
    <source>
        <dbReference type="ARBA" id="ARBA00022741"/>
    </source>
</evidence>
<dbReference type="Proteomes" id="UP000464954">
    <property type="component" value="Chromosome"/>
</dbReference>
<feature type="binding site" evidence="11">
    <location>
        <position position="71"/>
    </location>
    <ligand>
        <name>Mg(2+)</name>
        <dbReference type="ChEBI" id="CHEBI:18420"/>
    </ligand>
</feature>
<dbReference type="Pfam" id="PF00117">
    <property type="entry name" value="GATase"/>
    <property type="match status" value="1"/>
</dbReference>
<evidence type="ECO:0000256" key="1">
    <source>
        <dbReference type="ARBA" id="ARBA00005171"/>
    </source>
</evidence>
<feature type="domain" description="CTP synthase N-terminal" evidence="13">
    <location>
        <begin position="3"/>
        <end position="267"/>
    </location>
</feature>
<organism evidence="14 15">
    <name type="scientific">Tichowtungia aerotolerans</name>
    <dbReference type="NCBI Taxonomy" id="2697043"/>
    <lineage>
        <taxon>Bacteria</taxon>
        <taxon>Pseudomonadati</taxon>
        <taxon>Kiritimatiellota</taxon>
        <taxon>Tichowtungiia</taxon>
        <taxon>Tichowtungiales</taxon>
        <taxon>Tichowtungiaceae</taxon>
        <taxon>Tichowtungia</taxon>
    </lineage>
</organism>
<dbReference type="NCBIfam" id="TIGR00337">
    <property type="entry name" value="PyrG"/>
    <property type="match status" value="1"/>
</dbReference>
<reference evidence="14 15" key="1">
    <citation type="submission" date="2020-01" db="EMBL/GenBank/DDBJ databases">
        <title>Ponticoccus aerotolerans gen. nov., sp. nov., an anaerobic bacterium and proposal of Ponticoccusceae fam. nov., Ponticoccusles ord. nov. and Ponticoccuse classis nov. in the phylum Kiritimatiellaeota.</title>
        <authorList>
            <person name="Zhou L.Y."/>
            <person name="Du Z.J."/>
        </authorList>
    </citation>
    <scope>NUCLEOTIDE SEQUENCE [LARGE SCALE GENOMIC DNA]</scope>
    <source>
        <strain evidence="14 15">S-5007</strain>
    </source>
</reference>
<evidence type="ECO:0000256" key="2">
    <source>
        <dbReference type="ARBA" id="ARBA00007533"/>
    </source>
</evidence>
<evidence type="ECO:0000313" key="14">
    <source>
        <dbReference type="EMBL" id="QHI69663.1"/>
    </source>
</evidence>
<evidence type="ECO:0000256" key="11">
    <source>
        <dbReference type="HAMAP-Rule" id="MF_01227"/>
    </source>
</evidence>
<comment type="similarity">
    <text evidence="2 11">Belongs to the CTP synthase family.</text>
</comment>
<evidence type="ECO:0000256" key="9">
    <source>
        <dbReference type="ARBA" id="ARBA00022975"/>
    </source>
</evidence>
<dbReference type="GO" id="GO:0044210">
    <property type="term" value="P:'de novo' CTP biosynthetic process"/>
    <property type="evidence" value="ECO:0007669"/>
    <property type="project" value="UniProtKB-UniRule"/>
</dbReference>
<evidence type="ECO:0000256" key="7">
    <source>
        <dbReference type="ARBA" id="ARBA00022842"/>
    </source>
</evidence>
<feature type="binding site" evidence="11">
    <location>
        <position position="71"/>
    </location>
    <ligand>
        <name>ATP</name>
        <dbReference type="ChEBI" id="CHEBI:30616"/>
    </ligand>
</feature>
<keyword evidence="9 11" id="KW-0665">Pyrimidine biosynthesis</keyword>
<dbReference type="InterPro" id="IPR033828">
    <property type="entry name" value="GATase1_CTP_Synthase"/>
</dbReference>
<keyword evidence="7 11" id="KW-0460">Magnesium</keyword>
<comment type="catalytic activity">
    <reaction evidence="11">
        <text>L-glutamine + H2O = L-glutamate + NH4(+)</text>
        <dbReference type="Rhea" id="RHEA:15889"/>
        <dbReference type="ChEBI" id="CHEBI:15377"/>
        <dbReference type="ChEBI" id="CHEBI:28938"/>
        <dbReference type="ChEBI" id="CHEBI:29985"/>
        <dbReference type="ChEBI" id="CHEBI:58359"/>
    </reaction>
</comment>
<feature type="binding site" evidence="11">
    <location>
        <position position="13"/>
    </location>
    <ligand>
        <name>UTP</name>
        <dbReference type="ChEBI" id="CHEBI:46398"/>
    </ligand>
</feature>
<dbReference type="KEGG" id="taer:GT409_09405"/>
<evidence type="ECO:0000256" key="4">
    <source>
        <dbReference type="ARBA" id="ARBA00022723"/>
    </source>
</evidence>
<feature type="binding site" evidence="11">
    <location>
        <begin position="239"/>
        <end position="241"/>
    </location>
    <ligand>
        <name>ATP</name>
        <dbReference type="ChEBI" id="CHEBI:30616"/>
    </ligand>
</feature>
<dbReference type="FunFam" id="3.40.50.300:FF:000009">
    <property type="entry name" value="CTP synthase"/>
    <property type="match status" value="1"/>
</dbReference>
<feature type="binding site" evidence="11">
    <location>
        <position position="223"/>
    </location>
    <ligand>
        <name>UTP</name>
        <dbReference type="ChEBI" id="CHEBI:46398"/>
    </ligand>
</feature>
<keyword evidence="15" id="KW-1185">Reference proteome</keyword>
<dbReference type="InterPro" id="IPR029062">
    <property type="entry name" value="Class_I_gatase-like"/>
</dbReference>
<dbReference type="Pfam" id="PF06418">
    <property type="entry name" value="CTP_synth_N"/>
    <property type="match status" value="1"/>
</dbReference>
<dbReference type="HAMAP" id="MF_01227">
    <property type="entry name" value="PyrG"/>
    <property type="match status" value="1"/>
</dbReference>
<comment type="activity regulation">
    <text evidence="11">Allosterically activated by GTP, when glutamine is the substrate; GTP has no effect on the reaction when ammonia is the substrate. The allosteric effector GTP functions by stabilizing the protein conformation that binds the tetrahedral intermediate(s) formed during glutamine hydrolysis. Inhibited by the product CTP, via allosteric rather than competitive inhibition.</text>
</comment>
<dbReference type="EC" id="6.3.4.2" evidence="11"/>
<feature type="binding site" evidence="11">
    <location>
        <position position="353"/>
    </location>
    <ligand>
        <name>L-glutamine</name>
        <dbReference type="ChEBI" id="CHEBI:58359"/>
    </ligand>
</feature>
<evidence type="ECO:0000256" key="3">
    <source>
        <dbReference type="ARBA" id="ARBA00022598"/>
    </source>
</evidence>
<dbReference type="InterPro" id="IPR017456">
    <property type="entry name" value="CTP_synthase_N"/>
</dbReference>
<dbReference type="AlphaFoldDB" id="A0A6P1M9C3"/>
<proteinExistence type="inferred from homology"/>
<keyword evidence="3 11" id="KW-0436">Ligase</keyword>
<dbReference type="UniPathway" id="UPA00159">
    <property type="reaction ID" value="UER00277"/>
</dbReference>
<dbReference type="PANTHER" id="PTHR11550">
    <property type="entry name" value="CTP SYNTHASE"/>
    <property type="match status" value="1"/>
</dbReference>
<keyword evidence="6 11" id="KW-0067">ATP-binding</keyword>
<dbReference type="PROSITE" id="PS51273">
    <property type="entry name" value="GATASE_TYPE_1"/>
    <property type="match status" value="1"/>
</dbReference>
<feature type="active site" evidence="11">
    <location>
        <position position="510"/>
    </location>
</feature>
<name>A0A6P1M9C3_9BACT</name>
<dbReference type="GO" id="GO:0005829">
    <property type="term" value="C:cytosol"/>
    <property type="evidence" value="ECO:0007669"/>
    <property type="project" value="TreeGrafter"/>
</dbReference>
<comment type="pathway">
    <text evidence="1 11">Pyrimidine metabolism; CTP biosynthesis via de novo pathway; CTP from UDP: step 2/2.</text>
</comment>
<dbReference type="GO" id="GO:0046872">
    <property type="term" value="F:metal ion binding"/>
    <property type="evidence" value="ECO:0007669"/>
    <property type="project" value="UniProtKB-KW"/>
</dbReference>
<accession>A0A6P1M9C3</accession>
<feature type="region of interest" description="Amidoligase domain" evidence="11">
    <location>
        <begin position="1"/>
        <end position="267"/>
    </location>
</feature>
<feature type="binding site" evidence="11">
    <location>
        <begin position="187"/>
        <end position="192"/>
    </location>
    <ligand>
        <name>CTP</name>
        <dbReference type="ChEBI" id="CHEBI:37563"/>
        <note>allosteric inhibitor</note>
    </ligand>
</feature>
<dbReference type="GO" id="GO:0003883">
    <property type="term" value="F:CTP synthase activity"/>
    <property type="evidence" value="ECO:0007669"/>
    <property type="project" value="UniProtKB-UniRule"/>
</dbReference>
<sequence length="535" mass="59616">MAKYLFITGGVVSSLGKGITAASIGRLLINRGLSIRMLKMDPYLNVDPGTMSPYQHGEVYVTDDGAETDLDLGHYERYTGQPTSQRSNITAGRIYWNVLHKERRGDYLGGTVQMIPHISNEIKERIRSLEEENPDVIIIELGGTVGDIEGLIFLEALRQLGADVGRKNSMYIHLTYVPYIAAAKEVKTKPTQQSVAKLREIGILPHILVCRTEVDLTKEHLEKLSLFCNVDKECVIVEKDVDTSIYEIPLVLAKQNVDQQIIDHFNIDCSDQPNLSDWEQLIDTIKNPKGTVKIGVVGKYSELQDAYKSIYEALYHGGYASGYKVDIIKLAAEEIETDPDILKTVSGILIPGGFGSRGMEGKIRAAQYARENNIPFLGICLGLQCAVIEFARNVCKLTGAHTTEFDEERGIKTEHPVVCLMDEQQNVTEKGGTMRLGACPCDLKEGTKSFAAYGEPNISERHRHRYEVNNNYCAQFEENGLILSGRNPDIGVVEMIELPDHPWFVATQAHPELKSQPVKPHPLFRDFVAAAITNR</sequence>
<dbReference type="RefSeq" id="WP_160628845.1">
    <property type="nucleotide sequence ID" value="NZ_CP047593.1"/>
</dbReference>
<keyword evidence="8 11" id="KW-0315">Glutamine amidotransferase</keyword>
<gene>
    <name evidence="11" type="primary">pyrG</name>
    <name evidence="14" type="ORF">GT409_09405</name>
</gene>
<feature type="binding site" evidence="11">
    <location>
        <position position="140"/>
    </location>
    <ligand>
        <name>Mg(2+)</name>
        <dbReference type="ChEBI" id="CHEBI:18420"/>
    </ligand>
</feature>
<feature type="binding site" evidence="11">
    <location>
        <position position="404"/>
    </location>
    <ligand>
        <name>L-glutamine</name>
        <dbReference type="ChEBI" id="CHEBI:58359"/>
    </ligand>
</feature>
<dbReference type="CDD" id="cd01746">
    <property type="entry name" value="GATase1_CTP_Synthase"/>
    <property type="match status" value="1"/>
</dbReference>
<dbReference type="FunFam" id="3.40.50.880:FF:000002">
    <property type="entry name" value="CTP synthase"/>
    <property type="match status" value="1"/>
</dbReference>
<feature type="active site" description="Nucleophile; for glutamine hydrolysis" evidence="11">
    <location>
        <position position="380"/>
    </location>
</feature>
<dbReference type="InterPro" id="IPR004468">
    <property type="entry name" value="CTP_synthase"/>
</dbReference>
<evidence type="ECO:0000256" key="6">
    <source>
        <dbReference type="ARBA" id="ARBA00022840"/>
    </source>
</evidence>
<feature type="domain" description="Glutamine amidotransferase" evidence="12">
    <location>
        <begin position="303"/>
        <end position="529"/>
    </location>
</feature>
<dbReference type="GO" id="GO:0042802">
    <property type="term" value="F:identical protein binding"/>
    <property type="evidence" value="ECO:0007669"/>
    <property type="project" value="TreeGrafter"/>
</dbReference>
<evidence type="ECO:0000256" key="8">
    <source>
        <dbReference type="ARBA" id="ARBA00022962"/>
    </source>
</evidence>
<feature type="binding site" evidence="11">
    <location>
        <begin position="187"/>
        <end position="192"/>
    </location>
    <ligand>
        <name>UTP</name>
        <dbReference type="ChEBI" id="CHEBI:46398"/>
    </ligand>
</feature>
<evidence type="ECO:0000259" key="13">
    <source>
        <dbReference type="Pfam" id="PF06418"/>
    </source>
</evidence>
<comment type="function">
    <text evidence="11">Catalyzes the ATP-dependent amination of UTP to CTP with either L-glutamine or ammonia as the source of nitrogen. Regulates intracellular CTP levels through interactions with the four ribonucleotide triphosphates.</text>
</comment>
<dbReference type="NCBIfam" id="NF003792">
    <property type="entry name" value="PRK05380.1"/>
    <property type="match status" value="1"/>
</dbReference>
<evidence type="ECO:0000256" key="10">
    <source>
        <dbReference type="ARBA" id="ARBA00047781"/>
    </source>
</evidence>
<comment type="subunit">
    <text evidence="11">Homotetramer.</text>
</comment>
<evidence type="ECO:0000259" key="12">
    <source>
        <dbReference type="Pfam" id="PF00117"/>
    </source>
</evidence>
<dbReference type="GO" id="GO:0019856">
    <property type="term" value="P:pyrimidine nucleobase biosynthetic process"/>
    <property type="evidence" value="ECO:0007669"/>
    <property type="project" value="TreeGrafter"/>
</dbReference>
<comment type="miscellaneous">
    <text evidence="11">CTPSs have evolved a hybrid strategy for distinguishing between UTP and CTP. The overlapping regions of the product feedback inhibitory and substrate sites recognize a common feature in both compounds, the triphosphate moiety. To differentiate isosteric substrate and product pyrimidine rings, an additional pocket far from the expected kinase/ligase catalytic site, specifically recognizes the cytosine and ribose portions of the product inhibitor.</text>
</comment>
<feature type="binding site" evidence="11">
    <location>
        <begin position="381"/>
        <end position="384"/>
    </location>
    <ligand>
        <name>L-glutamine</name>
        <dbReference type="ChEBI" id="CHEBI:58359"/>
    </ligand>
</feature>
<dbReference type="GO" id="GO:0097268">
    <property type="term" value="C:cytoophidium"/>
    <property type="evidence" value="ECO:0007669"/>
    <property type="project" value="UniProtKB-ARBA"/>
</dbReference>
<dbReference type="InterPro" id="IPR017926">
    <property type="entry name" value="GATASE"/>
</dbReference>
<comment type="catalytic activity">
    <reaction evidence="10 11">
        <text>UTP + L-glutamine + ATP + H2O = CTP + L-glutamate + ADP + phosphate + 2 H(+)</text>
        <dbReference type="Rhea" id="RHEA:26426"/>
        <dbReference type="ChEBI" id="CHEBI:15377"/>
        <dbReference type="ChEBI" id="CHEBI:15378"/>
        <dbReference type="ChEBI" id="CHEBI:29985"/>
        <dbReference type="ChEBI" id="CHEBI:30616"/>
        <dbReference type="ChEBI" id="CHEBI:37563"/>
        <dbReference type="ChEBI" id="CHEBI:43474"/>
        <dbReference type="ChEBI" id="CHEBI:46398"/>
        <dbReference type="ChEBI" id="CHEBI:58359"/>
        <dbReference type="ChEBI" id="CHEBI:456216"/>
        <dbReference type="EC" id="6.3.4.2"/>
    </reaction>
</comment>
<dbReference type="SUPFAM" id="SSF52540">
    <property type="entry name" value="P-loop containing nucleoside triphosphate hydrolases"/>
    <property type="match status" value="1"/>
</dbReference>
<feature type="binding site" evidence="11">
    <location>
        <position position="223"/>
    </location>
    <ligand>
        <name>CTP</name>
        <dbReference type="ChEBI" id="CHEBI:37563"/>
        <note>allosteric inhibitor</note>
    </ligand>
</feature>
<feature type="binding site" evidence="11">
    <location>
        <position position="54"/>
    </location>
    <ligand>
        <name>L-glutamine</name>
        <dbReference type="ChEBI" id="CHEBI:58359"/>
    </ligand>
</feature>
<feature type="active site" evidence="11">
    <location>
        <position position="512"/>
    </location>
</feature>
<keyword evidence="5 11" id="KW-0547">Nucleotide-binding</keyword>
<feature type="binding site" evidence="11">
    <location>
        <position position="13"/>
    </location>
    <ligand>
        <name>CTP</name>
        <dbReference type="ChEBI" id="CHEBI:37563"/>
        <note>allosteric inhibitor</note>
    </ligand>
</feature>
<dbReference type="SUPFAM" id="SSF52317">
    <property type="entry name" value="Class I glutamine amidotransferase-like"/>
    <property type="match status" value="1"/>
</dbReference>
<dbReference type="Gene3D" id="3.40.50.300">
    <property type="entry name" value="P-loop containing nucleotide triphosphate hydrolases"/>
    <property type="match status" value="1"/>
</dbReference>
<dbReference type="GO" id="GO:0005524">
    <property type="term" value="F:ATP binding"/>
    <property type="evidence" value="ECO:0007669"/>
    <property type="project" value="UniProtKB-KW"/>
</dbReference>
<dbReference type="PANTHER" id="PTHR11550:SF0">
    <property type="entry name" value="CTP SYNTHASE-RELATED"/>
    <property type="match status" value="1"/>
</dbReference>
<feature type="binding site" evidence="11">
    <location>
        <begin position="147"/>
        <end position="149"/>
    </location>
    <ligand>
        <name>CTP</name>
        <dbReference type="ChEBI" id="CHEBI:37563"/>
        <note>allosteric inhibitor</note>
    </ligand>
</feature>
<evidence type="ECO:0000313" key="15">
    <source>
        <dbReference type="Proteomes" id="UP000464954"/>
    </source>
</evidence>
<keyword evidence="4 11" id="KW-0479">Metal-binding</keyword>
<feature type="binding site" evidence="11">
    <location>
        <begin position="14"/>
        <end position="19"/>
    </location>
    <ligand>
        <name>ATP</name>
        <dbReference type="ChEBI" id="CHEBI:30616"/>
    </ligand>
</feature>
<dbReference type="InterPro" id="IPR027417">
    <property type="entry name" value="P-loop_NTPase"/>
</dbReference>
<dbReference type="Gene3D" id="3.40.50.880">
    <property type="match status" value="1"/>
</dbReference>
<dbReference type="CDD" id="cd03113">
    <property type="entry name" value="CTPS_N"/>
    <property type="match status" value="1"/>
</dbReference>